<feature type="domain" description="TNase-like" evidence="1">
    <location>
        <begin position="30"/>
        <end position="148"/>
    </location>
</feature>
<reference evidence="2 4" key="1">
    <citation type="submission" date="2016-03" db="EMBL/GenBank/DDBJ databases">
        <title>Complete genome of Aminobacter aminovorans KCTC 2477.</title>
        <authorList>
            <person name="Kim K.M."/>
        </authorList>
    </citation>
    <scope>NUCLEOTIDE SEQUENCE [LARGE SCALE GENOMIC DNA]</scope>
    <source>
        <strain evidence="2 4">KCTC 2477</strain>
    </source>
</reference>
<dbReference type="Proteomes" id="UP000075755">
    <property type="component" value="Chromosome"/>
</dbReference>
<evidence type="ECO:0000313" key="3">
    <source>
        <dbReference type="EMBL" id="MBB3705694.1"/>
    </source>
</evidence>
<evidence type="ECO:0000313" key="4">
    <source>
        <dbReference type="Proteomes" id="UP000075755"/>
    </source>
</evidence>
<dbReference type="SMART" id="SM00318">
    <property type="entry name" value="SNc"/>
    <property type="match status" value="1"/>
</dbReference>
<dbReference type="Gene3D" id="2.40.50.90">
    <property type="match status" value="1"/>
</dbReference>
<keyword evidence="3" id="KW-0378">Hydrolase</keyword>
<dbReference type="InterPro" id="IPR035437">
    <property type="entry name" value="SNase_OB-fold_sf"/>
</dbReference>
<dbReference type="RefSeq" id="WP_083948672.1">
    <property type="nucleotide sequence ID" value="NZ_JACICB010000006.1"/>
</dbReference>
<dbReference type="PROSITE" id="PS50830">
    <property type="entry name" value="TNASE_3"/>
    <property type="match status" value="1"/>
</dbReference>
<dbReference type="Pfam" id="PF00565">
    <property type="entry name" value="SNase"/>
    <property type="match status" value="1"/>
</dbReference>
<organism evidence="2 4">
    <name type="scientific">Aminobacter aminovorans</name>
    <name type="common">Chelatobacter heintzii</name>
    <dbReference type="NCBI Taxonomy" id="83263"/>
    <lineage>
        <taxon>Bacteria</taxon>
        <taxon>Pseudomonadati</taxon>
        <taxon>Pseudomonadota</taxon>
        <taxon>Alphaproteobacteria</taxon>
        <taxon>Hyphomicrobiales</taxon>
        <taxon>Phyllobacteriaceae</taxon>
        <taxon>Aminobacter</taxon>
    </lineage>
</organism>
<keyword evidence="5" id="KW-1185">Reference proteome</keyword>
<accession>A0AAC9AST0</accession>
<dbReference type="KEGG" id="aak:AA2016_5012"/>
<dbReference type="AlphaFoldDB" id="A0AAC9AST0"/>
<dbReference type="SUPFAM" id="SSF50199">
    <property type="entry name" value="Staphylococcal nuclease"/>
    <property type="match status" value="1"/>
</dbReference>
<evidence type="ECO:0000313" key="2">
    <source>
        <dbReference type="EMBL" id="AMS43920.1"/>
    </source>
</evidence>
<dbReference type="PANTHER" id="PTHR12302">
    <property type="entry name" value="EBNA2 BINDING PROTEIN P100"/>
    <property type="match status" value="1"/>
</dbReference>
<protein>
    <submittedName>
        <fullName evidence="3">Endonuclease YncB(Thermonuclease family)</fullName>
    </submittedName>
    <submittedName>
        <fullName evidence="2">Succinoglycan biosynthesis protein exoI</fullName>
    </submittedName>
</protein>
<dbReference type="EMBL" id="CP015005">
    <property type="protein sequence ID" value="AMS43920.1"/>
    <property type="molecule type" value="Genomic_DNA"/>
</dbReference>
<proteinExistence type="predicted"/>
<gene>
    <name evidence="2" type="ORF">AA2016_5012</name>
    <name evidence="3" type="ORF">FHS67_002009</name>
</gene>
<keyword evidence="3" id="KW-0255">Endonuclease</keyword>
<dbReference type="PANTHER" id="PTHR12302:SF26">
    <property type="entry name" value="BLR1266 PROTEIN"/>
    <property type="match status" value="1"/>
</dbReference>
<evidence type="ECO:0000313" key="5">
    <source>
        <dbReference type="Proteomes" id="UP000577697"/>
    </source>
</evidence>
<sequence>MVERDEFLKEVLAFAHLKTSVQPLVGRASVVDGDTIEIRGERVRINGIDAPESAQVCKDAKGANYRCGSVAAAALAEYLVRSSPTRCEFVDRDRYGRFIGNCRRADGKDIAEWLARNGYALDWPRYNNGVYASHQETAKAKRIGVWSGKFQTPWDWRAEQRGETAEPAIVHVPEEPATTTPSYGLVSSSCRIKGNIAANGDRIYHIPDQKFYAKTKVTASKGERWFCSEVDARQAGWRPARQ</sequence>
<name>A0AAC9AST0_AMIAI</name>
<dbReference type="EMBL" id="JACICB010000006">
    <property type="protein sequence ID" value="MBB3705694.1"/>
    <property type="molecule type" value="Genomic_DNA"/>
</dbReference>
<keyword evidence="3" id="KW-0540">Nuclease</keyword>
<dbReference type="Proteomes" id="UP000577697">
    <property type="component" value="Unassembled WGS sequence"/>
</dbReference>
<evidence type="ECO:0000259" key="1">
    <source>
        <dbReference type="PROSITE" id="PS50830"/>
    </source>
</evidence>
<dbReference type="InterPro" id="IPR016071">
    <property type="entry name" value="Staphylococal_nuclease_OB-fold"/>
</dbReference>
<dbReference type="GO" id="GO:0004519">
    <property type="term" value="F:endonuclease activity"/>
    <property type="evidence" value="ECO:0007669"/>
    <property type="project" value="UniProtKB-KW"/>
</dbReference>
<reference evidence="3 5" key="2">
    <citation type="submission" date="2020-08" db="EMBL/GenBank/DDBJ databases">
        <title>Genomic Encyclopedia of Type Strains, Phase IV (KMG-IV): sequencing the most valuable type-strain genomes for metagenomic binning, comparative biology and taxonomic classification.</title>
        <authorList>
            <person name="Goeker M."/>
        </authorList>
    </citation>
    <scope>NUCLEOTIDE SEQUENCE [LARGE SCALE GENOMIC DNA]</scope>
    <source>
        <strain evidence="3 5">DSM 10368</strain>
    </source>
</reference>